<evidence type="ECO:0000313" key="1">
    <source>
        <dbReference type="EMBL" id="KAF2665329.1"/>
    </source>
</evidence>
<dbReference type="GO" id="GO:0031146">
    <property type="term" value="P:SCF-dependent proteasomal ubiquitin-dependent protein catabolic process"/>
    <property type="evidence" value="ECO:0007669"/>
    <property type="project" value="TreeGrafter"/>
</dbReference>
<reference evidence="1" key="1">
    <citation type="journal article" date="2020" name="Stud. Mycol.">
        <title>101 Dothideomycetes genomes: a test case for predicting lifestyles and emergence of pathogens.</title>
        <authorList>
            <person name="Haridas S."/>
            <person name="Albert R."/>
            <person name="Binder M."/>
            <person name="Bloem J."/>
            <person name="Labutti K."/>
            <person name="Salamov A."/>
            <person name="Andreopoulos B."/>
            <person name="Baker S."/>
            <person name="Barry K."/>
            <person name="Bills G."/>
            <person name="Bluhm B."/>
            <person name="Cannon C."/>
            <person name="Castanera R."/>
            <person name="Culley D."/>
            <person name="Daum C."/>
            <person name="Ezra D."/>
            <person name="Gonzalez J."/>
            <person name="Henrissat B."/>
            <person name="Kuo A."/>
            <person name="Liang C."/>
            <person name="Lipzen A."/>
            <person name="Lutzoni F."/>
            <person name="Magnuson J."/>
            <person name="Mondo S."/>
            <person name="Nolan M."/>
            <person name="Ohm R."/>
            <person name="Pangilinan J."/>
            <person name="Park H.-J."/>
            <person name="Ramirez L."/>
            <person name="Alfaro M."/>
            <person name="Sun H."/>
            <person name="Tritt A."/>
            <person name="Yoshinaga Y."/>
            <person name="Zwiers L.-H."/>
            <person name="Turgeon B."/>
            <person name="Goodwin S."/>
            <person name="Spatafora J."/>
            <person name="Crous P."/>
            <person name="Grigoriev I."/>
        </authorList>
    </citation>
    <scope>NUCLEOTIDE SEQUENCE</scope>
    <source>
        <strain evidence="1">CBS 115976</strain>
    </source>
</reference>
<protein>
    <recommendedName>
        <fullName evidence="3">RNI-like protein</fullName>
    </recommendedName>
</protein>
<keyword evidence="2" id="KW-1185">Reference proteome</keyword>
<proteinExistence type="predicted"/>
<evidence type="ECO:0000313" key="2">
    <source>
        <dbReference type="Proteomes" id="UP000799302"/>
    </source>
</evidence>
<dbReference type="OrthoDB" id="5368161at2759"/>
<accession>A0A6A6TZ23</accession>
<organism evidence="1 2">
    <name type="scientific">Microthyrium microscopicum</name>
    <dbReference type="NCBI Taxonomy" id="703497"/>
    <lineage>
        <taxon>Eukaryota</taxon>
        <taxon>Fungi</taxon>
        <taxon>Dikarya</taxon>
        <taxon>Ascomycota</taxon>
        <taxon>Pezizomycotina</taxon>
        <taxon>Dothideomycetes</taxon>
        <taxon>Dothideomycetes incertae sedis</taxon>
        <taxon>Microthyriales</taxon>
        <taxon>Microthyriaceae</taxon>
        <taxon>Microthyrium</taxon>
    </lineage>
</organism>
<dbReference type="SUPFAM" id="SSF52047">
    <property type="entry name" value="RNI-like"/>
    <property type="match status" value="1"/>
</dbReference>
<gene>
    <name evidence="1" type="ORF">BT63DRAFT_428300</name>
</gene>
<dbReference type="AlphaFoldDB" id="A0A6A6TZ23"/>
<evidence type="ECO:0008006" key="3">
    <source>
        <dbReference type="Google" id="ProtNLM"/>
    </source>
</evidence>
<dbReference type="Proteomes" id="UP000799302">
    <property type="component" value="Unassembled WGS sequence"/>
</dbReference>
<dbReference type="Gene3D" id="3.80.10.10">
    <property type="entry name" value="Ribonuclease Inhibitor"/>
    <property type="match status" value="1"/>
</dbReference>
<dbReference type="InterPro" id="IPR032675">
    <property type="entry name" value="LRR_dom_sf"/>
</dbReference>
<sequence>MHRTLLLPEIIAQILHASAASPGFLHTCLRINKLFSLEVTRMLWKGCGVRYNFAKAGHVTPSITDLARIVQTSTKRAQYYAEFIQILMFEEDGTSWEDRKEEARWHPELATLRFSNLLSFSLFGGYGFPESRSMSTGEIILHYAQPNVKEFHIDGASKLVDSFLDTLSYRCPRLEVLNVENVSDSHLSERGMIRFLDATKHLKVLSVRTTALEGWTLNTFKALSVHSKLELLSVPDLPEPWLRSLGQKDCISSRFPKLKHFYTGISDEGLKLLALCMPNIKTLSLLLQNVAPSHQRHILRSASDFKHLTSLSIEFAPESSIDGDDMIILAQSCPNLQELLINEYDDHGPSVVNFTDATIERVAQSLKHLSKITFTLDSSHKLTWRSVIQFAQHCKELEQLTLPCNFSWQEVIDQAPAGLFPKLWFLVLVLEKNNQKGGEVDSVEEETLDIHVANLVAFAPRLRYFRLSGGDTMDESFTAAFSRATGDFGC</sequence>
<dbReference type="EMBL" id="MU004240">
    <property type="protein sequence ID" value="KAF2665329.1"/>
    <property type="molecule type" value="Genomic_DNA"/>
</dbReference>
<name>A0A6A6TZ23_9PEZI</name>
<dbReference type="PANTHER" id="PTHR13318">
    <property type="entry name" value="PARTNER OF PAIRED, ISOFORM B-RELATED"/>
    <property type="match status" value="1"/>
</dbReference>
<dbReference type="GO" id="GO:0019005">
    <property type="term" value="C:SCF ubiquitin ligase complex"/>
    <property type="evidence" value="ECO:0007669"/>
    <property type="project" value="TreeGrafter"/>
</dbReference>